<feature type="compositionally biased region" description="Basic and acidic residues" evidence="1">
    <location>
        <begin position="9"/>
        <end position="22"/>
    </location>
</feature>
<accession>A0A382MSJ9</accession>
<organism evidence="2">
    <name type="scientific">marine metagenome</name>
    <dbReference type="NCBI Taxonomy" id="408172"/>
    <lineage>
        <taxon>unclassified sequences</taxon>
        <taxon>metagenomes</taxon>
        <taxon>ecological metagenomes</taxon>
    </lineage>
</organism>
<sequence length="30" mass="3594">MPVLAETKVQPEHLQKSYEKLSPHFKKLRM</sequence>
<evidence type="ECO:0000256" key="1">
    <source>
        <dbReference type="SAM" id="MobiDB-lite"/>
    </source>
</evidence>
<dbReference type="EMBL" id="UINC01094781">
    <property type="protein sequence ID" value="SVC50311.1"/>
    <property type="molecule type" value="Genomic_DNA"/>
</dbReference>
<evidence type="ECO:0000313" key="2">
    <source>
        <dbReference type="EMBL" id="SVC50311.1"/>
    </source>
</evidence>
<dbReference type="AlphaFoldDB" id="A0A382MSJ9"/>
<feature type="region of interest" description="Disordered" evidence="1">
    <location>
        <begin position="1"/>
        <end position="30"/>
    </location>
</feature>
<reference evidence="2" key="1">
    <citation type="submission" date="2018-05" db="EMBL/GenBank/DDBJ databases">
        <authorList>
            <person name="Lanie J.A."/>
            <person name="Ng W.-L."/>
            <person name="Kazmierczak K.M."/>
            <person name="Andrzejewski T.M."/>
            <person name="Davidsen T.M."/>
            <person name="Wayne K.J."/>
            <person name="Tettelin H."/>
            <person name="Glass J.I."/>
            <person name="Rusch D."/>
            <person name="Podicherti R."/>
            <person name="Tsui H.-C.T."/>
            <person name="Winkler M.E."/>
        </authorList>
    </citation>
    <scope>NUCLEOTIDE SEQUENCE</scope>
</reference>
<proteinExistence type="predicted"/>
<protein>
    <submittedName>
        <fullName evidence="2">Uncharacterized protein</fullName>
    </submittedName>
</protein>
<gene>
    <name evidence="2" type="ORF">METZ01_LOCUS303165</name>
</gene>
<name>A0A382MSJ9_9ZZZZ</name>